<reference evidence="10 11" key="1">
    <citation type="submission" date="2024-01" db="EMBL/GenBank/DDBJ databases">
        <title>A draft genome for the cacao thread blight pathogen Marasmiellus scandens.</title>
        <authorList>
            <person name="Baruah I.K."/>
            <person name="Leung J."/>
            <person name="Bukari Y."/>
            <person name="Amoako-Attah I."/>
            <person name="Meinhardt L.W."/>
            <person name="Bailey B.A."/>
            <person name="Cohen S.P."/>
        </authorList>
    </citation>
    <scope>NUCLEOTIDE SEQUENCE [LARGE SCALE GENOMIC DNA]</scope>
    <source>
        <strain evidence="10 11">GH-19</strain>
    </source>
</reference>
<evidence type="ECO:0000256" key="8">
    <source>
        <dbReference type="ARBA" id="ARBA00029835"/>
    </source>
</evidence>
<keyword evidence="4" id="KW-0808">Transferase</keyword>
<evidence type="ECO:0000256" key="3">
    <source>
        <dbReference type="ARBA" id="ARBA00012054"/>
    </source>
</evidence>
<dbReference type="SUPFAM" id="SSF52540">
    <property type="entry name" value="P-loop containing nucleoside triphosphate hydrolases"/>
    <property type="match status" value="1"/>
</dbReference>
<evidence type="ECO:0000256" key="4">
    <source>
        <dbReference type="ARBA" id="ARBA00022679"/>
    </source>
</evidence>
<evidence type="ECO:0000256" key="5">
    <source>
        <dbReference type="ARBA" id="ARBA00022741"/>
    </source>
</evidence>
<comment type="caution">
    <text evidence="10">The sequence shown here is derived from an EMBL/GenBank/DDBJ whole genome shotgun (WGS) entry which is preliminary data.</text>
</comment>
<evidence type="ECO:0000313" key="10">
    <source>
        <dbReference type="EMBL" id="KAK7473089.1"/>
    </source>
</evidence>
<comment type="similarity">
    <text evidence="2">Belongs to the gluconokinase GntK/GntV family.</text>
</comment>
<dbReference type="EC" id="2.7.1.12" evidence="3"/>
<keyword evidence="7" id="KW-0067">ATP-binding</keyword>
<evidence type="ECO:0000256" key="1">
    <source>
        <dbReference type="ARBA" id="ARBA00004875"/>
    </source>
</evidence>
<evidence type="ECO:0000256" key="6">
    <source>
        <dbReference type="ARBA" id="ARBA00022777"/>
    </source>
</evidence>
<keyword evidence="6" id="KW-0418">Kinase</keyword>
<dbReference type="Gene3D" id="3.40.50.300">
    <property type="entry name" value="P-loop containing nucleotide triphosphate hydrolases"/>
    <property type="match status" value="1"/>
</dbReference>
<keyword evidence="5" id="KW-0547">Nucleotide-binding</keyword>
<dbReference type="InterPro" id="IPR027417">
    <property type="entry name" value="P-loop_NTPase"/>
</dbReference>
<proteinExistence type="inferred from homology"/>
<sequence>MAVKSVFIVVMGVSGTGKSTLGKALAASYGFPFIDGDDLHPKSNVDKMSAGIPLTDADREPWLELIRTTVEHKCVELQHDRDKATNGDSDKKERRIGVVVGCSALKKYYRDILRGKRKEVASDEAVLPEHLEPPHPDLLPTFFVFIKGPKEVLFDRMQSRQGHFMKASMLESQLNTLEDPEGEDGVVIVNLEDSTEQQVATAHEKLENLGV</sequence>
<organism evidence="10 11">
    <name type="scientific">Marasmiellus scandens</name>
    <dbReference type="NCBI Taxonomy" id="2682957"/>
    <lineage>
        <taxon>Eukaryota</taxon>
        <taxon>Fungi</taxon>
        <taxon>Dikarya</taxon>
        <taxon>Basidiomycota</taxon>
        <taxon>Agaricomycotina</taxon>
        <taxon>Agaricomycetes</taxon>
        <taxon>Agaricomycetidae</taxon>
        <taxon>Agaricales</taxon>
        <taxon>Marasmiineae</taxon>
        <taxon>Omphalotaceae</taxon>
        <taxon>Marasmiellus</taxon>
    </lineage>
</organism>
<evidence type="ECO:0000256" key="7">
    <source>
        <dbReference type="ARBA" id="ARBA00022840"/>
    </source>
</evidence>
<evidence type="ECO:0000313" key="11">
    <source>
        <dbReference type="Proteomes" id="UP001498398"/>
    </source>
</evidence>
<comment type="pathway">
    <text evidence="1">Carbohydrate acid metabolism; D-gluconate degradation.</text>
</comment>
<protein>
    <recommendedName>
        <fullName evidence="3">gluconokinase</fullName>
        <ecNumber evidence="3">2.7.1.12</ecNumber>
    </recommendedName>
    <alternativeName>
        <fullName evidence="8">Gluconate kinase</fullName>
    </alternativeName>
</protein>
<evidence type="ECO:0000256" key="2">
    <source>
        <dbReference type="ARBA" id="ARBA00008420"/>
    </source>
</evidence>
<gene>
    <name evidence="10" type="ORF">VKT23_001189</name>
</gene>
<evidence type="ECO:0000256" key="9">
    <source>
        <dbReference type="ARBA" id="ARBA00048090"/>
    </source>
</evidence>
<name>A0ABR1K904_9AGAR</name>
<dbReference type="PANTHER" id="PTHR43442">
    <property type="entry name" value="GLUCONOKINASE-RELATED"/>
    <property type="match status" value="1"/>
</dbReference>
<dbReference type="EMBL" id="JBANRG010000001">
    <property type="protein sequence ID" value="KAK7473089.1"/>
    <property type="molecule type" value="Genomic_DNA"/>
</dbReference>
<keyword evidence="11" id="KW-1185">Reference proteome</keyword>
<dbReference type="Proteomes" id="UP001498398">
    <property type="component" value="Unassembled WGS sequence"/>
</dbReference>
<accession>A0ABR1K904</accession>
<dbReference type="PANTHER" id="PTHR43442:SF3">
    <property type="entry name" value="GLUCONOKINASE-RELATED"/>
    <property type="match status" value="1"/>
</dbReference>
<comment type="catalytic activity">
    <reaction evidence="9">
        <text>D-gluconate + ATP = 6-phospho-D-gluconate + ADP + H(+)</text>
        <dbReference type="Rhea" id="RHEA:19433"/>
        <dbReference type="ChEBI" id="CHEBI:15378"/>
        <dbReference type="ChEBI" id="CHEBI:18391"/>
        <dbReference type="ChEBI" id="CHEBI:30616"/>
        <dbReference type="ChEBI" id="CHEBI:58759"/>
        <dbReference type="ChEBI" id="CHEBI:456216"/>
        <dbReference type="EC" id="2.7.1.12"/>
    </reaction>
</comment>
<dbReference type="Pfam" id="PF13238">
    <property type="entry name" value="AAA_18"/>
    <property type="match status" value="1"/>
</dbReference>
<dbReference type="InterPro" id="IPR006001">
    <property type="entry name" value="Therm_gnt_kin"/>
</dbReference>
<dbReference type="CDD" id="cd02021">
    <property type="entry name" value="GntK"/>
    <property type="match status" value="1"/>
</dbReference>